<organism evidence="2 3">
    <name type="scientific">Candidatus Blautia pullistercoris</name>
    <dbReference type="NCBI Taxonomy" id="2838499"/>
    <lineage>
        <taxon>Bacteria</taxon>
        <taxon>Bacillati</taxon>
        <taxon>Bacillota</taxon>
        <taxon>Clostridia</taxon>
        <taxon>Lachnospirales</taxon>
        <taxon>Lachnospiraceae</taxon>
        <taxon>Blautia</taxon>
    </lineage>
</organism>
<dbReference type="Proteomes" id="UP000824230">
    <property type="component" value="Unassembled WGS sequence"/>
</dbReference>
<sequence>MEGIIMAKMLAETAGEKVIEGARGARLLERAASEGASIETAAPAALLGARVLDNPGPEDFDTENLEGEGPRLEQHHIEPESPRRFEERGLSTEKDVKKDMEREIRYSMEEFLTESREAYLQAERNPSKMPADAARRLAEKSDRYNEERWAAAGVEERVQILREMYRDMAEEACIPSEVIDKTQITPEKLGSTTNAATPLFIGYDAGTDRFSHIAAPKIGFNLDKLSSSGYTLEQAAETLYHETVHIMQMQCLTESGNTFSYMEQKLEWADDIKERLSGMNPEDFMAYLQEPMETYAHQQGAVFSKMYTAARAEKGEIPGLLREEEAIAYQAGGAAFESSDYYTTRAIREYGKGRSYSAKKELDNAYKNGEKVPSNIAKMIY</sequence>
<evidence type="ECO:0000313" key="2">
    <source>
        <dbReference type="EMBL" id="HIX38506.1"/>
    </source>
</evidence>
<comment type="caution">
    <text evidence="2">The sequence shown here is derived from an EMBL/GenBank/DDBJ whole genome shotgun (WGS) entry which is preliminary data.</text>
</comment>
<name>A0A9D1VN94_9FIRM</name>
<feature type="compositionally biased region" description="Acidic residues" evidence="1">
    <location>
        <begin position="56"/>
        <end position="66"/>
    </location>
</feature>
<dbReference type="EMBL" id="DXFG01000260">
    <property type="protein sequence ID" value="HIX38506.1"/>
    <property type="molecule type" value="Genomic_DNA"/>
</dbReference>
<accession>A0A9D1VN94</accession>
<proteinExistence type="predicted"/>
<reference evidence="2" key="1">
    <citation type="journal article" date="2021" name="PeerJ">
        <title>Extensive microbial diversity within the chicken gut microbiome revealed by metagenomics and culture.</title>
        <authorList>
            <person name="Gilroy R."/>
            <person name="Ravi A."/>
            <person name="Getino M."/>
            <person name="Pursley I."/>
            <person name="Horton D.L."/>
            <person name="Alikhan N.F."/>
            <person name="Baker D."/>
            <person name="Gharbi K."/>
            <person name="Hall N."/>
            <person name="Watson M."/>
            <person name="Adriaenssens E.M."/>
            <person name="Foster-Nyarko E."/>
            <person name="Jarju S."/>
            <person name="Secka A."/>
            <person name="Antonio M."/>
            <person name="Oren A."/>
            <person name="Chaudhuri R.R."/>
            <person name="La Ragione R."/>
            <person name="Hildebrand F."/>
            <person name="Pallen M.J."/>
        </authorList>
    </citation>
    <scope>NUCLEOTIDE SEQUENCE</scope>
    <source>
        <strain evidence="2">ChiHjej12B11-1927</strain>
    </source>
</reference>
<evidence type="ECO:0000256" key="1">
    <source>
        <dbReference type="SAM" id="MobiDB-lite"/>
    </source>
</evidence>
<dbReference type="AlphaFoldDB" id="A0A9D1VN94"/>
<feature type="compositionally biased region" description="Basic and acidic residues" evidence="1">
    <location>
        <begin position="68"/>
        <end position="95"/>
    </location>
</feature>
<evidence type="ECO:0000313" key="3">
    <source>
        <dbReference type="Proteomes" id="UP000824230"/>
    </source>
</evidence>
<gene>
    <name evidence="2" type="ORF">H9738_11665</name>
</gene>
<reference evidence="2" key="2">
    <citation type="submission" date="2021-04" db="EMBL/GenBank/DDBJ databases">
        <authorList>
            <person name="Gilroy R."/>
        </authorList>
    </citation>
    <scope>NUCLEOTIDE SEQUENCE</scope>
    <source>
        <strain evidence="2">ChiHjej12B11-1927</strain>
    </source>
</reference>
<protein>
    <submittedName>
        <fullName evidence="2">Uncharacterized protein</fullName>
    </submittedName>
</protein>
<feature type="region of interest" description="Disordered" evidence="1">
    <location>
        <begin position="52"/>
        <end position="95"/>
    </location>
</feature>